<evidence type="ECO:0000313" key="2">
    <source>
        <dbReference type="Proteomes" id="UP001201449"/>
    </source>
</evidence>
<dbReference type="PANTHER" id="PTHR36454:SF1">
    <property type="entry name" value="DUF1015 DOMAIN-CONTAINING PROTEIN"/>
    <property type="match status" value="1"/>
</dbReference>
<accession>A0ABS9C0C3</accession>
<evidence type="ECO:0000313" key="1">
    <source>
        <dbReference type="EMBL" id="MCF1752573.1"/>
    </source>
</evidence>
<dbReference type="Proteomes" id="UP001201449">
    <property type="component" value="Unassembled WGS sequence"/>
</dbReference>
<comment type="caution">
    <text evidence="1">The sequence shown here is derived from an EMBL/GenBank/DDBJ whole genome shotgun (WGS) entry which is preliminary data.</text>
</comment>
<dbReference type="InterPro" id="IPR008323">
    <property type="entry name" value="UCP033563"/>
</dbReference>
<dbReference type="PANTHER" id="PTHR36454">
    <property type="entry name" value="LMO2823 PROTEIN"/>
    <property type="match status" value="1"/>
</dbReference>
<organism evidence="1 2">
    <name type="scientific">Mariniradius sediminis</name>
    <dbReference type="NCBI Taxonomy" id="2909237"/>
    <lineage>
        <taxon>Bacteria</taxon>
        <taxon>Pseudomonadati</taxon>
        <taxon>Bacteroidota</taxon>
        <taxon>Cytophagia</taxon>
        <taxon>Cytophagales</taxon>
        <taxon>Cyclobacteriaceae</taxon>
        <taxon>Mariniradius</taxon>
    </lineage>
</organism>
<proteinExistence type="predicted"/>
<name>A0ABS9C0C3_9BACT</name>
<dbReference type="EMBL" id="JAKEVZ010000013">
    <property type="protein sequence ID" value="MCF1752573.1"/>
    <property type="molecule type" value="Genomic_DNA"/>
</dbReference>
<dbReference type="RefSeq" id="WP_234862443.1">
    <property type="nucleotide sequence ID" value="NZ_JAKEVZ010000013.1"/>
</dbReference>
<gene>
    <name evidence="1" type="ORF">L0U89_16050</name>
</gene>
<dbReference type="Pfam" id="PF06245">
    <property type="entry name" value="DUF1015"/>
    <property type="match status" value="1"/>
</dbReference>
<sequence>MAEILPIKAWRYHGRFAENIEELTSPLFDVVSHKQRQALYANPYNSIHLSVPLGENPGAAAVETLVDWKAEKIITQDAVPGIYVYYQYFRFPGEEQESCRKGFIAQIKTYDWHERVVLRHENTMSKAVNDRLDILRATEFQTSPTHGLYEDPLHELEPYMDDAILDPIFDIEDYQGVREVLAVIHDASLIRKFLEVMASKQIILADGHHRYEGAIAYRKEKKSEHAPPLRWNAYDYHMMYFTNALSKDLRILPTHRLFRDFGLDEGEILKRLEAFFIVKKLNDVSEISELILQKDWAFGLVFPENAYKIRLIPECIEQMDMQVPHLVKRVDMTVLHYFFVEKVLGIPMDAQRFIEKIEYERSLMKCLAQVESGRADFAVVAKEVKMSEVLDVCKSGYTMPQKSTYFYPKTLSGLLFGSIKQEEFDFPYEAFFHDQTRRI</sequence>
<protein>
    <submittedName>
        <fullName evidence="1">DUF1015 domain-containing protein</fullName>
    </submittedName>
</protein>
<reference evidence="1 2" key="1">
    <citation type="submission" date="2022-01" db="EMBL/GenBank/DDBJ databases">
        <title>Mariniradius saccharolyticus sp. nov., isolated from sediment of a river.</title>
        <authorList>
            <person name="Liu H."/>
        </authorList>
    </citation>
    <scope>NUCLEOTIDE SEQUENCE [LARGE SCALE GENOMIC DNA]</scope>
    <source>
        <strain evidence="1 2">RY-2</strain>
    </source>
</reference>
<keyword evidence="2" id="KW-1185">Reference proteome</keyword>